<protein>
    <submittedName>
        <fullName evidence="1">Uncharacterized protein</fullName>
    </submittedName>
</protein>
<gene>
    <name evidence="1" type="ORF">A8E72_32390</name>
</gene>
<dbReference type="EMBL" id="MUTJ01000097">
    <property type="protein sequence ID" value="ONU76832.1"/>
    <property type="molecule type" value="Genomic_DNA"/>
</dbReference>
<proteinExistence type="predicted"/>
<dbReference type="Proteomes" id="UP000188543">
    <property type="component" value="Unassembled WGS sequence"/>
</dbReference>
<name>A0A1V2VUA6_9BURK</name>
<comment type="caution">
    <text evidence="1">The sequence shown here is derived from an EMBL/GenBank/DDBJ whole genome shotgun (WGS) entry which is preliminary data.</text>
</comment>
<dbReference type="RefSeq" id="WP_077038486.1">
    <property type="nucleotide sequence ID" value="NZ_CADETK010000021.1"/>
</dbReference>
<evidence type="ECO:0000313" key="2">
    <source>
        <dbReference type="Proteomes" id="UP000188543"/>
    </source>
</evidence>
<dbReference type="AlphaFoldDB" id="A0A1V2VUA6"/>
<dbReference type="OrthoDB" id="8722161at2"/>
<dbReference type="InterPro" id="IPR054257">
    <property type="entry name" value="DUF6988"/>
</dbReference>
<evidence type="ECO:0000313" key="1">
    <source>
        <dbReference type="EMBL" id="ONU76832.1"/>
    </source>
</evidence>
<reference evidence="1 2" key="1">
    <citation type="submission" date="2016-08" db="EMBL/GenBank/DDBJ databases">
        <authorList>
            <person name="Seilhamer J.J."/>
        </authorList>
    </citation>
    <scope>NUCLEOTIDE SEQUENCE [LARGE SCALE GENOMIC DNA]</scope>
    <source>
        <strain evidence="1 2">VC14762</strain>
    </source>
</reference>
<sequence length="211" mass="22901">MQAASEHAALIDLVRWIDTQTAGLTLPADERSQLAIGCLDVTLEHQAAIALLHSSELYGSMMALLRVLSESLVRGLWLHACATDVELTKFKRGRLEKSFGALIKEYEDTTGASEGVLSGFKLSAWTQMNDFTHTGFLQVSRRHKPGRVEGNYPDHDLRTALGVAGALGLVAAGQLIALAERHDLLPLFLEKMSEYAGSKGTGQKSDVPESQ</sequence>
<organism evidence="1 2">
    <name type="scientific">Burkholderia cenocepacia</name>
    <dbReference type="NCBI Taxonomy" id="95486"/>
    <lineage>
        <taxon>Bacteria</taxon>
        <taxon>Pseudomonadati</taxon>
        <taxon>Pseudomonadota</taxon>
        <taxon>Betaproteobacteria</taxon>
        <taxon>Burkholderiales</taxon>
        <taxon>Burkholderiaceae</taxon>
        <taxon>Burkholderia</taxon>
        <taxon>Burkholderia cepacia complex</taxon>
    </lineage>
</organism>
<dbReference type="Pfam" id="PF22491">
    <property type="entry name" value="DUF6988"/>
    <property type="match status" value="1"/>
</dbReference>
<accession>A0A1V2VUA6</accession>